<evidence type="ECO:0000313" key="7">
    <source>
        <dbReference type="Proteomes" id="UP001316384"/>
    </source>
</evidence>
<dbReference type="Gene3D" id="3.50.50.60">
    <property type="entry name" value="FAD/NAD(P)-binding domain"/>
    <property type="match status" value="1"/>
</dbReference>
<dbReference type="PANTHER" id="PTHR43004">
    <property type="entry name" value="TRK SYSTEM POTASSIUM UPTAKE PROTEIN"/>
    <property type="match status" value="1"/>
</dbReference>
<dbReference type="Pfam" id="PF01494">
    <property type="entry name" value="FAD_binding_3"/>
    <property type="match status" value="1"/>
</dbReference>
<proteinExistence type="predicted"/>
<gene>
    <name evidence="6" type="ORF">NP048_01865</name>
</gene>
<feature type="domain" description="FAD-binding" evidence="5">
    <location>
        <begin position="43"/>
        <end position="360"/>
    </location>
</feature>
<dbReference type="Gene3D" id="3.30.70.2450">
    <property type="match status" value="1"/>
</dbReference>
<comment type="cofactor">
    <cofactor evidence="1">
        <name>FAD</name>
        <dbReference type="ChEBI" id="CHEBI:57692"/>
    </cofactor>
</comment>
<evidence type="ECO:0000313" key="6">
    <source>
        <dbReference type="EMBL" id="UUI72239.1"/>
    </source>
</evidence>
<evidence type="ECO:0000256" key="4">
    <source>
        <dbReference type="SAM" id="MobiDB-lite"/>
    </source>
</evidence>
<dbReference type="Proteomes" id="UP001316384">
    <property type="component" value="Chromosome"/>
</dbReference>
<dbReference type="RefSeq" id="WP_255620233.1">
    <property type="nucleotide sequence ID" value="NZ_CP101987.1"/>
</dbReference>
<dbReference type="GO" id="GO:0004497">
    <property type="term" value="F:monooxygenase activity"/>
    <property type="evidence" value="ECO:0007669"/>
    <property type="project" value="UniProtKB-KW"/>
</dbReference>
<dbReference type="EMBL" id="CP101987">
    <property type="protein sequence ID" value="UUI72239.1"/>
    <property type="molecule type" value="Genomic_DNA"/>
</dbReference>
<name>A0ABY5KPQ2_9CELL</name>
<dbReference type="PANTHER" id="PTHR43004:SF19">
    <property type="entry name" value="BINDING MONOOXYGENASE, PUTATIVE (JCVI)-RELATED"/>
    <property type="match status" value="1"/>
</dbReference>
<keyword evidence="3" id="KW-0274">FAD</keyword>
<sequence length="439" mass="46528">MSDVSTPPVAAQPVAAQPVAAQPGTAPSDAAHPVTRRDEDQGVVVVGAGPVGLTAALALRTYGVPVTVLEAGPEGRQRPGSRAIFTHSQTLQILDRISPGLGAELYGHGVYWNTQRTFHGGKEVYAKTYPDPPAGVYPHFTSLPQVQIEAYLYARALAAGVTFAWSQEIAQVAADDDGVTLTTVAGRRWEASYVVGADGSRSAVRKQVGARMEGTRDEGWYVVVDVAEKDEPTLPNERHFHYAHPAVGGRNVLIVPFAGGYRVDLQLVEGDDPDALASDEGVSAWLDAVLPPGYGERTTWVSTYQFLQLVAHDFADPHRRVLLVGEAAHLFAPFGARGLNSGVPDAEAAAIAIAAATRAAGAAARTPVEAFALARRSAALFNRDAAGEALAHLRPDEQTAARVLAAAERAPGDAEASVWLEKAPYGPRGVHRAETVYRY</sequence>
<accession>A0ABY5KPQ2</accession>
<dbReference type="PRINTS" id="PR00420">
    <property type="entry name" value="RNGMNOXGNASE"/>
</dbReference>
<keyword evidence="6" id="KW-0560">Oxidoreductase</keyword>
<dbReference type="InterPro" id="IPR050641">
    <property type="entry name" value="RIFMO-like"/>
</dbReference>
<evidence type="ECO:0000259" key="5">
    <source>
        <dbReference type="Pfam" id="PF01494"/>
    </source>
</evidence>
<protein>
    <submittedName>
        <fullName evidence="6">FAD-dependent monooxygenase</fullName>
    </submittedName>
</protein>
<organism evidence="6 7">
    <name type="scientific">Cellulomonas xiejunii</name>
    <dbReference type="NCBI Taxonomy" id="2968083"/>
    <lineage>
        <taxon>Bacteria</taxon>
        <taxon>Bacillati</taxon>
        <taxon>Actinomycetota</taxon>
        <taxon>Actinomycetes</taxon>
        <taxon>Micrococcales</taxon>
        <taxon>Cellulomonadaceae</taxon>
        <taxon>Cellulomonas</taxon>
    </lineage>
</organism>
<keyword evidence="7" id="KW-1185">Reference proteome</keyword>
<keyword evidence="2" id="KW-0285">Flavoprotein</keyword>
<evidence type="ECO:0000256" key="3">
    <source>
        <dbReference type="ARBA" id="ARBA00022827"/>
    </source>
</evidence>
<reference evidence="6 7" key="1">
    <citation type="submission" date="2022-07" db="EMBL/GenBank/DDBJ databases">
        <title>Novel species in genus cellulomonas.</title>
        <authorList>
            <person name="Ye L."/>
        </authorList>
    </citation>
    <scope>NUCLEOTIDE SEQUENCE [LARGE SCALE GENOMIC DNA]</scope>
    <source>
        <strain evidence="7">zg-B89</strain>
    </source>
</reference>
<keyword evidence="6" id="KW-0503">Monooxygenase</keyword>
<dbReference type="InterPro" id="IPR002938">
    <property type="entry name" value="FAD-bd"/>
</dbReference>
<dbReference type="SUPFAM" id="SSF51905">
    <property type="entry name" value="FAD/NAD(P)-binding domain"/>
    <property type="match status" value="1"/>
</dbReference>
<feature type="compositionally biased region" description="Low complexity" evidence="4">
    <location>
        <begin position="7"/>
        <end position="23"/>
    </location>
</feature>
<evidence type="ECO:0000256" key="1">
    <source>
        <dbReference type="ARBA" id="ARBA00001974"/>
    </source>
</evidence>
<feature type="region of interest" description="Disordered" evidence="4">
    <location>
        <begin position="1"/>
        <end position="37"/>
    </location>
</feature>
<dbReference type="InterPro" id="IPR036188">
    <property type="entry name" value="FAD/NAD-bd_sf"/>
</dbReference>
<evidence type="ECO:0000256" key="2">
    <source>
        <dbReference type="ARBA" id="ARBA00022630"/>
    </source>
</evidence>